<gene>
    <name evidence="3" type="ORF">Pan189_24470</name>
</gene>
<keyword evidence="4" id="KW-1185">Reference proteome</keyword>
<feature type="region of interest" description="Disordered" evidence="1">
    <location>
        <begin position="223"/>
        <end position="271"/>
    </location>
</feature>
<feature type="transmembrane region" description="Helical" evidence="2">
    <location>
        <begin position="187"/>
        <end position="205"/>
    </location>
</feature>
<feature type="compositionally biased region" description="Basic and acidic residues" evidence="1">
    <location>
        <begin position="253"/>
        <end position="263"/>
    </location>
</feature>
<proteinExistence type="predicted"/>
<evidence type="ECO:0000313" key="4">
    <source>
        <dbReference type="Proteomes" id="UP000317318"/>
    </source>
</evidence>
<evidence type="ECO:0000256" key="2">
    <source>
        <dbReference type="SAM" id="Phobius"/>
    </source>
</evidence>
<accession>A0A517R2G2</accession>
<feature type="transmembrane region" description="Helical" evidence="2">
    <location>
        <begin position="79"/>
        <end position="101"/>
    </location>
</feature>
<sequence>MAGYREHITVSGLCGVGYGTATTLLLGFDPVQGAIAGCLTWIGGMLPDLDARGGRPVREITALLAAVGPMIAIRRLVDVTGGIDATILTGILLYAAIRYGGTWLLDKFTVHRGMFHSLPAMLIAAQIVFLAYKSPELSVRLLMAAGVGVGFFSHLLLDEFYSVQWNGIRPRLAKSAGTAIKFFGPGFGPNAITYGLLMFLSYAVVMKSDRLLPPRMIVEQVEPLEQQTGPATPDQKATPNPKRPAISGPANQRPRDETLDRFAAEFGPAPL</sequence>
<dbReference type="EMBL" id="CP036268">
    <property type="protein sequence ID" value="QDT38062.1"/>
    <property type="molecule type" value="Genomic_DNA"/>
</dbReference>
<dbReference type="AlphaFoldDB" id="A0A517R2G2"/>
<feature type="transmembrane region" description="Helical" evidence="2">
    <location>
        <begin position="113"/>
        <end position="132"/>
    </location>
</feature>
<evidence type="ECO:0000256" key="1">
    <source>
        <dbReference type="SAM" id="MobiDB-lite"/>
    </source>
</evidence>
<dbReference type="Pfam" id="PF04307">
    <property type="entry name" value="YdjM"/>
    <property type="match status" value="1"/>
</dbReference>
<organism evidence="3 4">
    <name type="scientific">Stratiformator vulcanicus</name>
    <dbReference type="NCBI Taxonomy" id="2527980"/>
    <lineage>
        <taxon>Bacteria</taxon>
        <taxon>Pseudomonadati</taxon>
        <taxon>Planctomycetota</taxon>
        <taxon>Planctomycetia</taxon>
        <taxon>Planctomycetales</taxon>
        <taxon>Planctomycetaceae</taxon>
        <taxon>Stratiformator</taxon>
    </lineage>
</organism>
<dbReference type="Proteomes" id="UP000317318">
    <property type="component" value="Chromosome"/>
</dbReference>
<feature type="transmembrane region" description="Helical" evidence="2">
    <location>
        <begin position="139"/>
        <end position="157"/>
    </location>
</feature>
<evidence type="ECO:0008006" key="5">
    <source>
        <dbReference type="Google" id="ProtNLM"/>
    </source>
</evidence>
<name>A0A517R2G2_9PLAN</name>
<keyword evidence="2" id="KW-0812">Transmembrane</keyword>
<dbReference type="OrthoDB" id="5295350at2"/>
<protein>
    <recommendedName>
        <fullName evidence="5">Inner membrane protein</fullName>
    </recommendedName>
</protein>
<feature type="compositionally biased region" description="Polar residues" evidence="1">
    <location>
        <begin position="225"/>
        <end position="238"/>
    </location>
</feature>
<keyword evidence="2" id="KW-1133">Transmembrane helix</keyword>
<keyword evidence="2" id="KW-0472">Membrane</keyword>
<evidence type="ECO:0000313" key="3">
    <source>
        <dbReference type="EMBL" id="QDT38062.1"/>
    </source>
</evidence>
<dbReference type="KEGG" id="svp:Pan189_24470"/>
<dbReference type="InterPro" id="IPR007404">
    <property type="entry name" value="YdjM-like"/>
</dbReference>
<reference evidence="3 4" key="1">
    <citation type="submission" date="2019-02" db="EMBL/GenBank/DDBJ databases">
        <title>Deep-cultivation of Planctomycetes and their phenomic and genomic characterization uncovers novel biology.</title>
        <authorList>
            <person name="Wiegand S."/>
            <person name="Jogler M."/>
            <person name="Boedeker C."/>
            <person name="Pinto D."/>
            <person name="Vollmers J."/>
            <person name="Rivas-Marin E."/>
            <person name="Kohn T."/>
            <person name="Peeters S.H."/>
            <person name="Heuer A."/>
            <person name="Rast P."/>
            <person name="Oberbeckmann S."/>
            <person name="Bunk B."/>
            <person name="Jeske O."/>
            <person name="Meyerdierks A."/>
            <person name="Storesund J.E."/>
            <person name="Kallscheuer N."/>
            <person name="Luecker S."/>
            <person name="Lage O.M."/>
            <person name="Pohl T."/>
            <person name="Merkel B.J."/>
            <person name="Hornburger P."/>
            <person name="Mueller R.-W."/>
            <person name="Bruemmer F."/>
            <person name="Labrenz M."/>
            <person name="Spormann A.M."/>
            <person name="Op den Camp H."/>
            <person name="Overmann J."/>
            <person name="Amann R."/>
            <person name="Jetten M.S.M."/>
            <person name="Mascher T."/>
            <person name="Medema M.H."/>
            <person name="Devos D.P."/>
            <person name="Kaster A.-K."/>
            <person name="Ovreas L."/>
            <person name="Rohde M."/>
            <person name="Galperin M.Y."/>
            <person name="Jogler C."/>
        </authorList>
    </citation>
    <scope>NUCLEOTIDE SEQUENCE [LARGE SCALE GENOMIC DNA]</scope>
    <source>
        <strain evidence="3 4">Pan189</strain>
    </source>
</reference>
<dbReference type="RefSeq" id="WP_145364118.1">
    <property type="nucleotide sequence ID" value="NZ_CP036268.1"/>
</dbReference>